<feature type="compositionally biased region" description="Polar residues" evidence="1">
    <location>
        <begin position="588"/>
        <end position="597"/>
    </location>
</feature>
<proteinExistence type="predicted"/>
<feature type="domain" description="ARF GTPase-activating protein GIT1 C-terminal" evidence="2">
    <location>
        <begin position="641"/>
        <end position="752"/>
    </location>
</feature>
<dbReference type="GeneID" id="18242667"/>
<dbReference type="PANTHER" id="PTHR21601:SF0">
    <property type="entry name" value="PROTEIN SPA2-RELATED"/>
    <property type="match status" value="1"/>
</dbReference>
<dbReference type="Pfam" id="PF23742">
    <property type="entry name" value="VBS_C3G9"/>
    <property type="match status" value="1"/>
</dbReference>
<dbReference type="GO" id="GO:0005078">
    <property type="term" value="F:MAP-kinase scaffold activity"/>
    <property type="evidence" value="ECO:0000318"/>
    <property type="project" value="GO_Central"/>
</dbReference>
<protein>
    <recommendedName>
        <fullName evidence="6">CAS family C-terminal domain-containing protein</fullName>
    </recommendedName>
</protein>
<feature type="compositionally biased region" description="Low complexity" evidence="1">
    <location>
        <begin position="331"/>
        <end position="344"/>
    </location>
</feature>
<dbReference type="HOGENOM" id="CLU_368798_0_0_1"/>
<feature type="domain" description="C3G9 VBS-like" evidence="3">
    <location>
        <begin position="404"/>
        <end position="519"/>
    </location>
</feature>
<evidence type="ECO:0000259" key="3">
    <source>
        <dbReference type="Pfam" id="PF23742"/>
    </source>
</evidence>
<dbReference type="AlphaFoldDB" id="F4NXR1"/>
<reference evidence="4 5" key="1">
    <citation type="submission" date="2009-12" db="EMBL/GenBank/DDBJ databases">
        <title>The draft genome of Batrachochytrium dendrobatidis.</title>
        <authorList>
            <consortium name="US DOE Joint Genome Institute (JGI-PGF)"/>
            <person name="Kuo A."/>
            <person name="Salamov A."/>
            <person name="Schmutz J."/>
            <person name="Lucas S."/>
            <person name="Pitluck S."/>
            <person name="Rosenblum E."/>
            <person name="Stajich J."/>
            <person name="Eisen M."/>
            <person name="Grigoriev I.V."/>
        </authorList>
    </citation>
    <scope>NUCLEOTIDE SEQUENCE [LARGE SCALE GENOMIC DNA]</scope>
    <source>
        <strain evidence="5">JAM81 / FGSC 10211</strain>
    </source>
</reference>
<organism evidence="4 5">
    <name type="scientific">Batrachochytrium dendrobatidis (strain JAM81 / FGSC 10211)</name>
    <name type="common">Frog chytrid fungus</name>
    <dbReference type="NCBI Taxonomy" id="684364"/>
    <lineage>
        <taxon>Eukaryota</taxon>
        <taxon>Fungi</taxon>
        <taxon>Fungi incertae sedis</taxon>
        <taxon>Chytridiomycota</taxon>
        <taxon>Chytridiomycota incertae sedis</taxon>
        <taxon>Chytridiomycetes</taxon>
        <taxon>Rhizophydiales</taxon>
        <taxon>Rhizophydiales incertae sedis</taxon>
        <taxon>Batrachochytrium</taxon>
    </lineage>
</organism>
<feature type="region of interest" description="Disordered" evidence="1">
    <location>
        <begin position="180"/>
        <end position="202"/>
    </location>
</feature>
<evidence type="ECO:0000256" key="1">
    <source>
        <dbReference type="SAM" id="MobiDB-lite"/>
    </source>
</evidence>
<dbReference type="STRING" id="684364.F4NXR1"/>
<dbReference type="InParanoid" id="F4NXR1"/>
<feature type="compositionally biased region" description="Low complexity" evidence="1">
    <location>
        <begin position="602"/>
        <end position="611"/>
    </location>
</feature>
<dbReference type="InterPro" id="IPR022018">
    <property type="entry name" value="GIT1_C"/>
</dbReference>
<feature type="region of interest" description="Disordered" evidence="1">
    <location>
        <begin position="587"/>
        <end position="627"/>
    </location>
</feature>
<feature type="region of interest" description="Disordered" evidence="1">
    <location>
        <begin position="219"/>
        <end position="258"/>
    </location>
</feature>
<name>F4NXR1_BATDJ</name>
<dbReference type="Proteomes" id="UP000007241">
    <property type="component" value="Unassembled WGS sequence"/>
</dbReference>
<sequence length="755" mass="82833">MVTAADSYISIATLSTSASAPVAISIAELESQSIFYYESIYTYLALCSPFMQTPASQNEQLAALSAQQFLGFAMDMVDECTRRTVNNTNVPFLLIRPDLPQTRNQARQKLGTMSLAVFQNFAASILLELGRRFPKAVQNCKAVHPSIEPSRQSPQLSMKFYQSPTLSHDTPPYNINTHNRTYGSWERPGAGNSNRSHESWRKSDTNSFDLLTSRHSVILSNPDSARRGQSPAALGFDWQSQNPTPVVSPTSSMGSYPESPILARRTATVNTPYRQTSSNYRQQLPSPVSLSAVPSPTSDMELDAYLNNISAHLKSEFLDDSSTFSARPRRSTNYSTSRSSSQRPAYHRPLHSDEAPRKTSVQEYGAPSNNMNPMKSPALSIDVPSKSARRKDSIQSGSTVTAVRPEILLVSMQTHIAELMVSVRTSAISSWFAPLRSILIICRDITAEAEHYLTMPLAVDTLKRLENTTTNVGTCSKMLMKIAKQFTNTPLTTCSQELFESTTNNLAIAFRALVSALRMTMNGLNHLSGQSESNASGRAISPLIATFDSMSISLPASNTNVLSTSAPTRSSPFLSYAHKNIKAYPHKSSLSNSSNTYEDSESGSVRSTSGSKNTYTSVSAVPPKPSLVHTNRHQIKSARLSVEDVTDRVARAIQDLLNTIRENDADSNTIHSLILVVIGHTNTLVLQTEHIGRIVVVLAEAMGSLRQALVGLCMSLRGLGEKIQFAPYNRDLRQQIANTAYDVAKHAKLLLQELQ</sequence>
<feature type="compositionally biased region" description="Polar residues" evidence="1">
    <location>
        <begin position="238"/>
        <end position="254"/>
    </location>
</feature>
<dbReference type="Pfam" id="PF12205">
    <property type="entry name" value="GIT1_C"/>
    <property type="match status" value="1"/>
</dbReference>
<accession>F4NXR1</accession>
<dbReference type="OrthoDB" id="5588096at2759"/>
<dbReference type="PANTHER" id="PTHR21601">
    <property type="entry name" value="SPA2 PROTEIN"/>
    <property type="match status" value="1"/>
</dbReference>
<feature type="region of interest" description="Disordered" evidence="1">
    <location>
        <begin position="321"/>
        <end position="397"/>
    </location>
</feature>
<dbReference type="RefSeq" id="XP_006677662.1">
    <property type="nucleotide sequence ID" value="XM_006677599.1"/>
</dbReference>
<dbReference type="InterPro" id="IPR056439">
    <property type="entry name" value="VBS_C3G9"/>
</dbReference>
<feature type="region of interest" description="Disordered" evidence="1">
    <location>
        <begin position="275"/>
        <end position="295"/>
    </location>
</feature>
<feature type="compositionally biased region" description="Polar residues" evidence="1">
    <location>
        <begin position="359"/>
        <end position="373"/>
    </location>
</feature>
<evidence type="ECO:0008006" key="6">
    <source>
        <dbReference type="Google" id="ProtNLM"/>
    </source>
</evidence>
<dbReference type="Gene3D" id="1.20.120.330">
    <property type="entry name" value="Nucleotidyltransferases domain 2"/>
    <property type="match status" value="1"/>
</dbReference>
<evidence type="ECO:0000313" key="5">
    <source>
        <dbReference type="Proteomes" id="UP000007241"/>
    </source>
</evidence>
<dbReference type="EMBL" id="GL882881">
    <property type="protein sequence ID" value="EGF82184.1"/>
    <property type="molecule type" value="Genomic_DNA"/>
</dbReference>
<keyword evidence="5" id="KW-1185">Reference proteome</keyword>
<dbReference type="InterPro" id="IPR039892">
    <property type="entry name" value="Spa2/Sph1"/>
</dbReference>
<evidence type="ECO:0000259" key="2">
    <source>
        <dbReference type="Pfam" id="PF12205"/>
    </source>
</evidence>
<gene>
    <name evidence="4" type="ORF">BATDEDRAFT_87097</name>
</gene>
<evidence type="ECO:0000313" key="4">
    <source>
        <dbReference type="EMBL" id="EGF82184.1"/>
    </source>
</evidence>
<feature type="compositionally biased region" description="Low complexity" evidence="1">
    <location>
        <begin position="284"/>
        <end position="295"/>
    </location>
</feature>